<keyword evidence="3" id="KW-1185">Reference proteome</keyword>
<comment type="caution">
    <text evidence="2">The sequence shown here is derived from an EMBL/GenBank/DDBJ whole genome shotgun (WGS) entry which is preliminary data.</text>
</comment>
<dbReference type="Proteomes" id="UP000265618">
    <property type="component" value="Unassembled WGS sequence"/>
</dbReference>
<feature type="chain" id="PRO_5017192165" evidence="1">
    <location>
        <begin position="22"/>
        <end position="67"/>
    </location>
</feature>
<gene>
    <name evidence="2" type="ORF">KIPB_013639</name>
</gene>
<dbReference type="EMBL" id="BDIP01006588">
    <property type="protein sequence ID" value="GCA64223.1"/>
    <property type="molecule type" value="Genomic_DNA"/>
</dbReference>
<feature type="signal peptide" evidence="1">
    <location>
        <begin position="1"/>
        <end position="21"/>
    </location>
</feature>
<name>A0A391P1L4_9EUKA</name>
<evidence type="ECO:0000256" key="1">
    <source>
        <dbReference type="SAM" id="SignalP"/>
    </source>
</evidence>
<evidence type="ECO:0000313" key="3">
    <source>
        <dbReference type="Proteomes" id="UP000265618"/>
    </source>
</evidence>
<proteinExistence type="predicted"/>
<organism evidence="2 3">
    <name type="scientific">Kipferlia bialata</name>
    <dbReference type="NCBI Taxonomy" id="797122"/>
    <lineage>
        <taxon>Eukaryota</taxon>
        <taxon>Metamonada</taxon>
        <taxon>Carpediemonas-like organisms</taxon>
        <taxon>Kipferlia</taxon>
    </lineage>
</organism>
<keyword evidence="1" id="KW-0732">Signal</keyword>
<accession>A0A391P1L4</accession>
<dbReference type="AlphaFoldDB" id="A0A391P1L4"/>
<evidence type="ECO:0000313" key="2">
    <source>
        <dbReference type="EMBL" id="GCA64223.1"/>
    </source>
</evidence>
<sequence>MRVLALLCVALLAYVMCSTSASDSDSTDVDSLTVESLESVRSDLYFSGSKFTILQFTDTHYSLVCIN</sequence>
<reference evidence="2 3" key="1">
    <citation type="journal article" date="2018" name="PLoS ONE">
        <title>The draft genome of Kipferlia bialata reveals reductive genome evolution in fornicate parasites.</title>
        <authorList>
            <person name="Tanifuji G."/>
            <person name="Takabayashi S."/>
            <person name="Kume K."/>
            <person name="Takagi M."/>
            <person name="Nakayama T."/>
            <person name="Kamikawa R."/>
            <person name="Inagaki Y."/>
            <person name="Hashimoto T."/>
        </authorList>
    </citation>
    <scope>NUCLEOTIDE SEQUENCE [LARGE SCALE GENOMIC DNA]</scope>
    <source>
        <strain evidence="2">NY0173</strain>
    </source>
</reference>
<protein>
    <submittedName>
        <fullName evidence="2">Uncharacterized protein</fullName>
    </submittedName>
</protein>
<feature type="non-terminal residue" evidence="2">
    <location>
        <position position="67"/>
    </location>
</feature>